<organism evidence="1 2">
    <name type="scientific">Taxus chinensis</name>
    <name type="common">Chinese yew</name>
    <name type="synonym">Taxus wallichiana var. chinensis</name>
    <dbReference type="NCBI Taxonomy" id="29808"/>
    <lineage>
        <taxon>Eukaryota</taxon>
        <taxon>Viridiplantae</taxon>
        <taxon>Streptophyta</taxon>
        <taxon>Embryophyta</taxon>
        <taxon>Tracheophyta</taxon>
        <taxon>Spermatophyta</taxon>
        <taxon>Pinopsida</taxon>
        <taxon>Pinidae</taxon>
        <taxon>Conifers II</taxon>
        <taxon>Cupressales</taxon>
        <taxon>Taxaceae</taxon>
        <taxon>Taxus</taxon>
    </lineage>
</organism>
<gene>
    <name evidence="1" type="ORF">KI387_003404</name>
</gene>
<feature type="non-terminal residue" evidence="1">
    <location>
        <position position="1"/>
    </location>
</feature>
<protein>
    <submittedName>
        <fullName evidence="1">Uncharacterized protein</fullName>
    </submittedName>
</protein>
<name>A0AA38LPB9_TAXCH</name>
<reference evidence="1 2" key="1">
    <citation type="journal article" date="2021" name="Nat. Plants">
        <title>The Taxus genome provides insights into paclitaxel biosynthesis.</title>
        <authorList>
            <person name="Xiong X."/>
            <person name="Gou J."/>
            <person name="Liao Q."/>
            <person name="Li Y."/>
            <person name="Zhou Q."/>
            <person name="Bi G."/>
            <person name="Li C."/>
            <person name="Du R."/>
            <person name="Wang X."/>
            <person name="Sun T."/>
            <person name="Guo L."/>
            <person name="Liang H."/>
            <person name="Lu P."/>
            <person name="Wu Y."/>
            <person name="Zhang Z."/>
            <person name="Ro D.K."/>
            <person name="Shang Y."/>
            <person name="Huang S."/>
            <person name="Yan J."/>
        </authorList>
    </citation>
    <scope>NUCLEOTIDE SEQUENCE [LARGE SCALE GENOMIC DNA]</scope>
    <source>
        <strain evidence="1">Ta-2019</strain>
    </source>
</reference>
<accession>A0AA38LPB9</accession>
<comment type="caution">
    <text evidence="1">The sequence shown here is derived from an EMBL/GenBank/DDBJ whole genome shotgun (WGS) entry which is preliminary data.</text>
</comment>
<keyword evidence="2" id="KW-1185">Reference proteome</keyword>
<sequence>GLLPASTQNVAPPEGAPWRIHVHVDILLHVPRLNFSFVDTPCHAPFLCAKVHLFLCRHSVSCTIYVRQGATIPVSTLCVMPHFCVPRCNYSCVDTPCHAPFLCAKA</sequence>
<evidence type="ECO:0000313" key="2">
    <source>
        <dbReference type="Proteomes" id="UP000824469"/>
    </source>
</evidence>
<dbReference type="EMBL" id="JAHRHJ020000001">
    <property type="protein sequence ID" value="KAH9331296.1"/>
    <property type="molecule type" value="Genomic_DNA"/>
</dbReference>
<dbReference type="Proteomes" id="UP000824469">
    <property type="component" value="Unassembled WGS sequence"/>
</dbReference>
<dbReference type="AlphaFoldDB" id="A0AA38LPB9"/>
<proteinExistence type="predicted"/>
<evidence type="ECO:0000313" key="1">
    <source>
        <dbReference type="EMBL" id="KAH9331296.1"/>
    </source>
</evidence>